<dbReference type="WBParaSite" id="GPUH_0000019601-mRNA-1">
    <property type="protein sequence ID" value="GPUH_0000019601-mRNA-1"/>
    <property type="gene ID" value="GPUH_0000019601"/>
</dbReference>
<gene>
    <name evidence="2" type="ORF">GPUH_LOCUS197</name>
</gene>
<proteinExistence type="predicted"/>
<evidence type="ECO:0000313" key="4">
    <source>
        <dbReference type="WBParaSite" id="GPUH_0000019601-mRNA-1"/>
    </source>
</evidence>
<dbReference type="Proteomes" id="UP000271098">
    <property type="component" value="Unassembled WGS sequence"/>
</dbReference>
<reference evidence="2 3" key="2">
    <citation type="submission" date="2018-11" db="EMBL/GenBank/DDBJ databases">
        <authorList>
            <consortium name="Pathogen Informatics"/>
        </authorList>
    </citation>
    <scope>NUCLEOTIDE SEQUENCE [LARGE SCALE GENOMIC DNA]</scope>
</reference>
<sequence length="228" mass="25837">MKLILEVCKIRIGVSSFYDPPGRASSTLHTGQRLLHDLSVIIQHNCVAAVASMPNLSWRPVALHRLTHMSLCFIVMNDLIGRGQCVVTDEINETASGVSRSFKTLLRVASHEYEKLFETTENSHSQNEVLGNFIEEASSQKETSTADAHLEMSATKQRPDSDDIDTEFDDIDFDRVDQDRLKRKCREWQEELRKTNQKFKRAIDCILHEASMGETKVFVPVTPSSSKQ</sequence>
<evidence type="ECO:0000256" key="1">
    <source>
        <dbReference type="SAM" id="MobiDB-lite"/>
    </source>
</evidence>
<reference evidence="4" key="1">
    <citation type="submission" date="2016-06" db="UniProtKB">
        <authorList>
            <consortium name="WormBaseParasite"/>
        </authorList>
    </citation>
    <scope>IDENTIFICATION</scope>
</reference>
<dbReference type="EMBL" id="UYRT01000150">
    <property type="protein sequence ID" value="VDK27595.1"/>
    <property type="molecule type" value="Genomic_DNA"/>
</dbReference>
<organism evidence="4">
    <name type="scientific">Gongylonema pulchrum</name>
    <dbReference type="NCBI Taxonomy" id="637853"/>
    <lineage>
        <taxon>Eukaryota</taxon>
        <taxon>Metazoa</taxon>
        <taxon>Ecdysozoa</taxon>
        <taxon>Nematoda</taxon>
        <taxon>Chromadorea</taxon>
        <taxon>Rhabditida</taxon>
        <taxon>Spirurina</taxon>
        <taxon>Spiruromorpha</taxon>
        <taxon>Spiruroidea</taxon>
        <taxon>Gongylonematidae</taxon>
        <taxon>Gongylonema</taxon>
    </lineage>
</organism>
<evidence type="ECO:0000313" key="2">
    <source>
        <dbReference type="EMBL" id="VDK27595.1"/>
    </source>
</evidence>
<evidence type="ECO:0000313" key="3">
    <source>
        <dbReference type="Proteomes" id="UP000271098"/>
    </source>
</evidence>
<feature type="region of interest" description="Disordered" evidence="1">
    <location>
        <begin position="141"/>
        <end position="166"/>
    </location>
</feature>
<name>A0A183CUQ6_9BILA</name>
<keyword evidence="3" id="KW-1185">Reference proteome</keyword>
<accession>A0A183CUQ6</accession>
<dbReference type="AlphaFoldDB" id="A0A183CUQ6"/>
<protein>
    <submittedName>
        <fullName evidence="4">CACTA en-spm transposon protein</fullName>
    </submittedName>
</protein>